<dbReference type="SUPFAM" id="SSF117892">
    <property type="entry name" value="Band 7/SPFH domain"/>
    <property type="match status" value="1"/>
</dbReference>
<sequence length="349" mass="38744">MRLGGGEPPRQERGVELWPGATCTAAAVGGLTLAALGVTLAVCSFGSVEVTELALRYSWITRKVDLQPFTSGRYAIGPFSNFIKFPAVVRTIQFTQQDLENDQNDLAEHEQGNPMLSSRTRDGLDVSIELSFQYQLNKEDVYSLYTTMGHNEDFHSTYTRIAVDRLTEAATRYTANQFFMDRARIGKTMESLLKEVFEKKLFSTIFSFQLRSVLLPQDFENAIQTTEVKKQDVHVAEAERNTTRVALETALMQAERRVQVKSNSADAYAQAVMLENTADIQQFNQTQAMLADSYKGVLDALDSTENGLLAYMQSRVVRDHPSDKTTLGLSLPSVDVNLAAKPAAAKVSS</sequence>
<organism evidence="2">
    <name type="scientific">Alexandrium catenella</name>
    <name type="common">Red tide dinoflagellate</name>
    <name type="synonym">Gonyaulax catenella</name>
    <dbReference type="NCBI Taxonomy" id="2925"/>
    <lineage>
        <taxon>Eukaryota</taxon>
        <taxon>Sar</taxon>
        <taxon>Alveolata</taxon>
        <taxon>Dinophyceae</taxon>
        <taxon>Gonyaulacales</taxon>
        <taxon>Pyrocystaceae</taxon>
        <taxon>Alexandrium</taxon>
    </lineage>
</organism>
<reference evidence="2" key="1">
    <citation type="submission" date="2021-01" db="EMBL/GenBank/DDBJ databases">
        <authorList>
            <person name="Corre E."/>
            <person name="Pelletier E."/>
            <person name="Niang G."/>
            <person name="Scheremetjew M."/>
            <person name="Finn R."/>
            <person name="Kale V."/>
            <person name="Holt S."/>
            <person name="Cochrane G."/>
            <person name="Meng A."/>
            <person name="Brown T."/>
            <person name="Cohen L."/>
        </authorList>
    </citation>
    <scope>NUCLEOTIDE SEQUENCE</scope>
    <source>
        <strain evidence="2">OF101</strain>
    </source>
</reference>
<accession>A0A7S1RVG8</accession>
<protein>
    <recommendedName>
        <fullName evidence="1">Band 7 domain-containing protein</fullName>
    </recommendedName>
</protein>
<evidence type="ECO:0000313" key="2">
    <source>
        <dbReference type="EMBL" id="CAD9177275.1"/>
    </source>
</evidence>
<proteinExistence type="predicted"/>
<dbReference type="EMBL" id="HBGE01090748">
    <property type="protein sequence ID" value="CAD9177275.1"/>
    <property type="molecule type" value="Transcribed_RNA"/>
</dbReference>
<dbReference type="InterPro" id="IPR001107">
    <property type="entry name" value="Band_7"/>
</dbReference>
<dbReference type="AlphaFoldDB" id="A0A7S1RVG8"/>
<gene>
    <name evidence="2" type="ORF">ACAT0790_LOCUS54044</name>
</gene>
<dbReference type="Pfam" id="PF01145">
    <property type="entry name" value="Band_7"/>
    <property type="match status" value="1"/>
</dbReference>
<dbReference type="Gene3D" id="3.30.479.30">
    <property type="entry name" value="Band 7 domain"/>
    <property type="match status" value="1"/>
</dbReference>
<dbReference type="InterPro" id="IPR036013">
    <property type="entry name" value="Band_7/SPFH_dom_sf"/>
</dbReference>
<feature type="domain" description="Band 7" evidence="1">
    <location>
        <begin position="68"/>
        <end position="239"/>
    </location>
</feature>
<evidence type="ECO:0000259" key="1">
    <source>
        <dbReference type="Pfam" id="PF01145"/>
    </source>
</evidence>
<name>A0A7S1RVG8_ALECA</name>